<name>A0ABT3GRA0_9BACT</name>
<organism evidence="3 4">
    <name type="scientific">Luteolibacter arcticus</name>
    <dbReference type="NCBI Taxonomy" id="1581411"/>
    <lineage>
        <taxon>Bacteria</taxon>
        <taxon>Pseudomonadati</taxon>
        <taxon>Verrucomicrobiota</taxon>
        <taxon>Verrucomicrobiia</taxon>
        <taxon>Verrucomicrobiales</taxon>
        <taxon>Verrucomicrobiaceae</taxon>
        <taxon>Luteolibacter</taxon>
    </lineage>
</organism>
<evidence type="ECO:0000256" key="1">
    <source>
        <dbReference type="SAM" id="SignalP"/>
    </source>
</evidence>
<accession>A0ABT3GRA0</accession>
<dbReference type="PROSITE" id="PS51318">
    <property type="entry name" value="TAT"/>
    <property type="match status" value="1"/>
</dbReference>
<dbReference type="InterPro" id="IPR006311">
    <property type="entry name" value="TAT_signal"/>
</dbReference>
<evidence type="ECO:0000259" key="2">
    <source>
        <dbReference type="Pfam" id="PF00248"/>
    </source>
</evidence>
<protein>
    <submittedName>
        <fullName evidence="3">Aldo/keto reductase</fullName>
    </submittedName>
</protein>
<dbReference type="Proteomes" id="UP001320876">
    <property type="component" value="Unassembled WGS sequence"/>
</dbReference>
<sequence>MNTRRDFLTTFATAGGALVAASAQKLAAQDTAPAAPATTGVALPQSDKTPKGRYRPPFRIGLGSAPIGGSSGLPITNAQSFAITENAWAAGIRYYDTSPFYGYGLAEHRFNYLLAEKPREEFVLSTKVGRVFEPAANAPKSALGGWANPLPFKYTYDYTAAGVRRSVEDSLQRLGLASIDIVFIHDLAPDNGDLKDTYSTYFDQAVKGAMPELIKMKEEGIIKAWGLGVNHLDPILRAFKESDPDIFICACNYTLIDHAATIEKVFPLCEERGATLVIGSPLNNGFLTGRDRFNYGGKPTAAQLEKRSKLEAVAKRHSVDLRTAALQFTAAPGVVSATIPGARSVPQPQENVTSMSVKIPADFWAELKDGKLLDAAAPVPA</sequence>
<feature type="domain" description="NADP-dependent oxidoreductase" evidence="2">
    <location>
        <begin position="59"/>
        <end position="368"/>
    </location>
</feature>
<feature type="chain" id="PRO_5045409289" evidence="1">
    <location>
        <begin position="28"/>
        <end position="381"/>
    </location>
</feature>
<feature type="signal peptide" evidence="1">
    <location>
        <begin position="1"/>
        <end position="27"/>
    </location>
</feature>
<dbReference type="RefSeq" id="WP_264490149.1">
    <property type="nucleotide sequence ID" value="NZ_JAPDDT010000020.1"/>
</dbReference>
<dbReference type="EMBL" id="JAPDDT010000020">
    <property type="protein sequence ID" value="MCW1926042.1"/>
    <property type="molecule type" value="Genomic_DNA"/>
</dbReference>
<comment type="caution">
    <text evidence="3">The sequence shown here is derived from an EMBL/GenBank/DDBJ whole genome shotgun (WGS) entry which is preliminary data.</text>
</comment>
<dbReference type="PANTHER" id="PTHR42686">
    <property type="entry name" value="GH17980P-RELATED"/>
    <property type="match status" value="1"/>
</dbReference>
<proteinExistence type="predicted"/>
<dbReference type="CDD" id="cd19152">
    <property type="entry name" value="AKR_AKR15A"/>
    <property type="match status" value="1"/>
</dbReference>
<dbReference type="InterPro" id="IPR023210">
    <property type="entry name" value="NADP_OxRdtase_dom"/>
</dbReference>
<dbReference type="Pfam" id="PF00248">
    <property type="entry name" value="Aldo_ket_red"/>
    <property type="match status" value="1"/>
</dbReference>
<dbReference type="SUPFAM" id="SSF51430">
    <property type="entry name" value="NAD(P)-linked oxidoreductase"/>
    <property type="match status" value="1"/>
</dbReference>
<reference evidence="3 4" key="1">
    <citation type="submission" date="2022-10" db="EMBL/GenBank/DDBJ databases">
        <title>Luteolibacter arcticus strain CCTCC AB 2014275, whole genome shotgun sequencing project.</title>
        <authorList>
            <person name="Zhao G."/>
            <person name="Shen L."/>
        </authorList>
    </citation>
    <scope>NUCLEOTIDE SEQUENCE [LARGE SCALE GENOMIC DNA]</scope>
    <source>
        <strain evidence="3 4">CCTCC AB 2014275</strain>
    </source>
</reference>
<evidence type="ECO:0000313" key="3">
    <source>
        <dbReference type="EMBL" id="MCW1926042.1"/>
    </source>
</evidence>
<dbReference type="Gene3D" id="3.20.20.100">
    <property type="entry name" value="NADP-dependent oxidoreductase domain"/>
    <property type="match status" value="1"/>
</dbReference>
<keyword evidence="1" id="KW-0732">Signal</keyword>
<dbReference type="InterPro" id="IPR036812">
    <property type="entry name" value="NAD(P)_OxRdtase_dom_sf"/>
</dbReference>
<evidence type="ECO:0000313" key="4">
    <source>
        <dbReference type="Proteomes" id="UP001320876"/>
    </source>
</evidence>
<gene>
    <name evidence="3" type="ORF">OKA05_26015</name>
</gene>
<dbReference type="PANTHER" id="PTHR42686:SF1">
    <property type="entry name" value="GH17980P-RELATED"/>
    <property type="match status" value="1"/>
</dbReference>
<keyword evidence="4" id="KW-1185">Reference proteome</keyword>
<dbReference type="InterPro" id="IPR020471">
    <property type="entry name" value="AKR"/>
</dbReference>